<dbReference type="EMBL" id="LSRX01000221">
    <property type="protein sequence ID" value="OLQ03975.1"/>
    <property type="molecule type" value="Genomic_DNA"/>
</dbReference>
<dbReference type="AlphaFoldDB" id="A0A1Q9E975"/>
<dbReference type="Gene3D" id="3.10.28.10">
    <property type="entry name" value="Homing endonucleases"/>
    <property type="match status" value="2"/>
</dbReference>
<dbReference type="Pfam" id="PF14528">
    <property type="entry name" value="LAGLIDADG_3"/>
    <property type="match status" value="1"/>
</dbReference>
<dbReference type="InterPro" id="IPR004860">
    <property type="entry name" value="LAGLIDADG_dom"/>
</dbReference>
<dbReference type="Proteomes" id="UP000186817">
    <property type="component" value="Unassembled WGS sequence"/>
</dbReference>
<dbReference type="SUPFAM" id="SSF55608">
    <property type="entry name" value="Homing endonucleases"/>
    <property type="match status" value="2"/>
</dbReference>
<sequence length="424" mass="47529">MEEKRHLKRLEKTLLPRMVTTSNLIFDRSQTLLDVIEADVARTFPNNKEFQEVQTKNEQLRAELRKSRWPELRHFSSNGRNYILPLRAESRDSSLLPSEPKLAYLAGFFDGDGCVSCQVNLSGCVLQVGQSFDQAEILMLFYETFGGSIRLEKGGLGLCKPLLCWKACGQSARRAAQLLAPQSITKREQLLLAAQWPTARCHRTECSAELRALKEYDSAVAAPCSWEYFAGFFDAEGNVDQQLGTATLVLRITQKHPQVLKCLREFLARRLGKGGTFAKSGESLHVLRVCGLTSCQHIMQQLLAAGLLRKAKQAKLVLGLTSERAAQVSSELGHLAGNQKFGRRLDTAGQERARKIRNAQGQAARLKRRGQVAEAIAKLGEVEVLKEEHQLLKACRENQQLLEYMHRLQSLQDNSLDGRFAQGR</sequence>
<dbReference type="GO" id="GO:0004519">
    <property type="term" value="F:endonuclease activity"/>
    <property type="evidence" value="ECO:0007669"/>
    <property type="project" value="InterPro"/>
</dbReference>
<organism evidence="2 3">
    <name type="scientific">Symbiodinium microadriaticum</name>
    <name type="common">Dinoflagellate</name>
    <name type="synonym">Zooxanthella microadriatica</name>
    <dbReference type="NCBI Taxonomy" id="2951"/>
    <lineage>
        <taxon>Eukaryota</taxon>
        <taxon>Sar</taxon>
        <taxon>Alveolata</taxon>
        <taxon>Dinophyceae</taxon>
        <taxon>Suessiales</taxon>
        <taxon>Symbiodiniaceae</taxon>
        <taxon>Symbiodinium</taxon>
    </lineage>
</organism>
<proteinExistence type="predicted"/>
<gene>
    <name evidence="2" type="ORF">AK812_SmicGene12989</name>
</gene>
<name>A0A1Q9E975_SYMMI</name>
<dbReference type="OMA" id="SWERRIC"/>
<dbReference type="OrthoDB" id="439133at2759"/>
<evidence type="ECO:0000313" key="3">
    <source>
        <dbReference type="Proteomes" id="UP000186817"/>
    </source>
</evidence>
<evidence type="ECO:0000259" key="1">
    <source>
        <dbReference type="Pfam" id="PF14528"/>
    </source>
</evidence>
<accession>A0A1Q9E975</accession>
<protein>
    <recommendedName>
        <fullName evidence="1">Homing endonuclease LAGLIDADG domain-containing protein</fullName>
    </recommendedName>
</protein>
<dbReference type="InterPro" id="IPR027434">
    <property type="entry name" value="Homing_endonucl"/>
</dbReference>
<comment type="caution">
    <text evidence="2">The sequence shown here is derived from an EMBL/GenBank/DDBJ whole genome shotgun (WGS) entry which is preliminary data.</text>
</comment>
<reference evidence="2 3" key="1">
    <citation type="submission" date="2016-02" db="EMBL/GenBank/DDBJ databases">
        <title>Genome analysis of coral dinoflagellate symbionts highlights evolutionary adaptations to a symbiotic lifestyle.</title>
        <authorList>
            <person name="Aranda M."/>
            <person name="Li Y."/>
            <person name="Liew Y.J."/>
            <person name="Baumgarten S."/>
            <person name="Simakov O."/>
            <person name="Wilson M."/>
            <person name="Piel J."/>
            <person name="Ashoor H."/>
            <person name="Bougouffa S."/>
            <person name="Bajic V.B."/>
            <person name="Ryu T."/>
            <person name="Ravasi T."/>
            <person name="Bayer T."/>
            <person name="Micklem G."/>
            <person name="Kim H."/>
            <person name="Bhak J."/>
            <person name="Lajeunesse T.C."/>
            <person name="Voolstra C.R."/>
        </authorList>
    </citation>
    <scope>NUCLEOTIDE SEQUENCE [LARGE SCALE GENOMIC DNA]</scope>
    <source>
        <strain evidence="2 3">CCMP2467</strain>
    </source>
</reference>
<feature type="domain" description="Homing endonuclease LAGLIDADG" evidence="1">
    <location>
        <begin position="227"/>
        <end position="291"/>
    </location>
</feature>
<keyword evidence="3" id="KW-1185">Reference proteome</keyword>
<evidence type="ECO:0000313" key="2">
    <source>
        <dbReference type="EMBL" id="OLQ03975.1"/>
    </source>
</evidence>